<reference evidence="1 2" key="1">
    <citation type="journal article" date="2008" name="BMC Genomics">
        <title>Acidithiobacillus ferrooxidans metabolism: from genome sequence to industrial applications.</title>
        <authorList>
            <person name="Valdes J."/>
            <person name="Pedroso I."/>
            <person name="Quatrini R."/>
            <person name="Dodson R.J."/>
            <person name="Tettelin H."/>
            <person name="Blake R.II."/>
            <person name="Eisen J.A."/>
            <person name="Holmes D.S."/>
        </authorList>
    </citation>
    <scope>NUCLEOTIDE SEQUENCE [LARGE SCALE GENOMIC DNA]</scope>
    <source>
        <strain evidence="2">ATCC 23270 / DSM 14882 / CIP 104768 / NCIMB 8455</strain>
    </source>
</reference>
<organism evidence="1 2">
    <name type="scientific">Acidithiobacillus ferrooxidans (strain ATCC 23270 / DSM 14882 / CIP 104768 / NCIMB 8455)</name>
    <name type="common">Ferrobacillus ferrooxidans (strain ATCC 23270)</name>
    <dbReference type="NCBI Taxonomy" id="243159"/>
    <lineage>
        <taxon>Bacteria</taxon>
        <taxon>Pseudomonadati</taxon>
        <taxon>Pseudomonadota</taxon>
        <taxon>Acidithiobacillia</taxon>
        <taxon>Acidithiobacillales</taxon>
        <taxon>Acidithiobacillaceae</taxon>
        <taxon>Acidithiobacillus</taxon>
    </lineage>
</organism>
<dbReference type="Proteomes" id="UP000001362">
    <property type="component" value="Chromosome"/>
</dbReference>
<dbReference type="EMBL" id="CP001219">
    <property type="protein sequence ID" value="ACK78497.1"/>
    <property type="molecule type" value="Genomic_DNA"/>
</dbReference>
<dbReference type="PaxDb" id="243159-AFE_1724"/>
<dbReference type="HOGENOM" id="CLU_3401685_0_0_6"/>
<protein>
    <submittedName>
        <fullName evidence="1">Uncharacterized protein</fullName>
    </submittedName>
</protein>
<evidence type="ECO:0000313" key="2">
    <source>
        <dbReference type="Proteomes" id="UP000001362"/>
    </source>
</evidence>
<accession>B7JB61</accession>
<evidence type="ECO:0000313" key="1">
    <source>
        <dbReference type="EMBL" id="ACK78497.1"/>
    </source>
</evidence>
<gene>
    <name evidence="1" type="ordered locus">AFE_1724</name>
</gene>
<dbReference type="KEGG" id="afr:AFE_1724"/>
<keyword evidence="2" id="KW-1185">Reference proteome</keyword>
<sequence length="30" mass="3480">MEVRQEARMAIVAFHIGWRIPYRPALVAVV</sequence>
<dbReference type="AlphaFoldDB" id="B7JB61"/>
<proteinExistence type="predicted"/>
<name>B7JB61_ACIF2</name>